<organism evidence="3 4">
    <name type="scientific">Brassica carinata</name>
    <name type="common">Ethiopian mustard</name>
    <name type="synonym">Abyssinian cabbage</name>
    <dbReference type="NCBI Taxonomy" id="52824"/>
    <lineage>
        <taxon>Eukaryota</taxon>
        <taxon>Viridiplantae</taxon>
        <taxon>Streptophyta</taxon>
        <taxon>Embryophyta</taxon>
        <taxon>Tracheophyta</taxon>
        <taxon>Spermatophyta</taxon>
        <taxon>Magnoliopsida</taxon>
        <taxon>eudicotyledons</taxon>
        <taxon>Gunneridae</taxon>
        <taxon>Pentapetalae</taxon>
        <taxon>rosids</taxon>
        <taxon>malvids</taxon>
        <taxon>Brassicales</taxon>
        <taxon>Brassicaceae</taxon>
        <taxon>Brassiceae</taxon>
        <taxon>Brassica</taxon>
    </lineage>
</organism>
<keyword evidence="4" id="KW-1185">Reference proteome</keyword>
<dbReference type="AlphaFoldDB" id="A0A8X7SEU1"/>
<dbReference type="OrthoDB" id="1066795at2759"/>
<gene>
    <name evidence="3" type="ORF">Bca52824_033891</name>
</gene>
<evidence type="ECO:0000313" key="4">
    <source>
        <dbReference type="Proteomes" id="UP000886595"/>
    </source>
</evidence>
<comment type="caution">
    <text evidence="3">The sequence shown here is derived from an EMBL/GenBank/DDBJ whole genome shotgun (WGS) entry which is preliminary data.</text>
</comment>
<dbReference type="Gene3D" id="3.30.420.10">
    <property type="entry name" value="Ribonuclease H-like superfamily/Ribonuclease H"/>
    <property type="match status" value="1"/>
</dbReference>
<dbReference type="PANTHER" id="PTHR47074:SF53">
    <property type="entry name" value="REVERSE TRANSCRIPTASE-LIKE PROTEIN"/>
    <property type="match status" value="1"/>
</dbReference>
<sequence>MELEIMIWAYTRHEAYTVKTGYEMLAKAKTMLAGPIYLEEQKRNALKNKIWKIPTLPKIQMFLWRAVSGALAVVERLKSRGLGVDTHCKLCQGGPENIITSSASMQQSLEENLRFAFNAMEDTTRSRTIKRSVPWILWLVWKNRNSILYAETQESTERLLRNMADEVDQWFKLNKVLIPDTNERAYLNSSDSWSPLEDGTIKCNIHANWRNASLHSGIAWIARDQSGNVIHHARDALVHDPNRLIAEFRCVIWAMMSLSDLGVINATIASDYNKVVEAIKSPLQWPHFRTLLQQITKFKEKFVSITFEGKRVQANGVARVIARSVLKDGRFQSYLALGGPSWLQDRLVRERNRSNI</sequence>
<evidence type="ECO:0008006" key="5">
    <source>
        <dbReference type="Google" id="ProtNLM"/>
    </source>
</evidence>
<dbReference type="CDD" id="cd06222">
    <property type="entry name" value="RNase_H_like"/>
    <property type="match status" value="1"/>
</dbReference>
<dbReference type="EMBL" id="JAAMPC010000007">
    <property type="protein sequence ID" value="KAG2305240.1"/>
    <property type="molecule type" value="Genomic_DNA"/>
</dbReference>
<name>A0A8X7SEU1_BRACI</name>
<dbReference type="InterPro" id="IPR044730">
    <property type="entry name" value="RNase_H-like_dom_plant"/>
</dbReference>
<dbReference type="Pfam" id="PF13456">
    <property type="entry name" value="RVT_3"/>
    <property type="match status" value="1"/>
</dbReference>
<dbReference type="PANTHER" id="PTHR47074">
    <property type="entry name" value="BNAC02G40300D PROTEIN"/>
    <property type="match status" value="1"/>
</dbReference>
<dbReference type="InterPro" id="IPR052929">
    <property type="entry name" value="RNase_H-like_EbsB-rel"/>
</dbReference>
<dbReference type="InterPro" id="IPR026960">
    <property type="entry name" value="RVT-Znf"/>
</dbReference>
<protein>
    <recommendedName>
        <fullName evidence="5">RNase H type-1 domain-containing protein</fullName>
    </recommendedName>
</protein>
<dbReference type="Proteomes" id="UP000886595">
    <property type="component" value="Unassembled WGS sequence"/>
</dbReference>
<dbReference type="InterPro" id="IPR036397">
    <property type="entry name" value="RNaseH_sf"/>
</dbReference>
<evidence type="ECO:0000259" key="1">
    <source>
        <dbReference type="Pfam" id="PF13456"/>
    </source>
</evidence>
<reference evidence="3 4" key="1">
    <citation type="submission" date="2020-02" db="EMBL/GenBank/DDBJ databases">
        <authorList>
            <person name="Ma Q."/>
            <person name="Huang Y."/>
            <person name="Song X."/>
            <person name="Pei D."/>
        </authorList>
    </citation>
    <scope>NUCLEOTIDE SEQUENCE [LARGE SCALE GENOMIC DNA]</scope>
    <source>
        <strain evidence="3">Sxm20200214</strain>
        <tissue evidence="3">Leaf</tissue>
    </source>
</reference>
<feature type="domain" description="Reverse transcriptase zinc-binding" evidence="2">
    <location>
        <begin position="16"/>
        <end position="98"/>
    </location>
</feature>
<evidence type="ECO:0000259" key="2">
    <source>
        <dbReference type="Pfam" id="PF13966"/>
    </source>
</evidence>
<evidence type="ECO:0000313" key="3">
    <source>
        <dbReference type="EMBL" id="KAG2305240.1"/>
    </source>
</evidence>
<dbReference type="GO" id="GO:0003676">
    <property type="term" value="F:nucleic acid binding"/>
    <property type="evidence" value="ECO:0007669"/>
    <property type="project" value="InterPro"/>
</dbReference>
<dbReference type="GO" id="GO:0004523">
    <property type="term" value="F:RNA-DNA hybrid ribonuclease activity"/>
    <property type="evidence" value="ECO:0007669"/>
    <property type="project" value="InterPro"/>
</dbReference>
<accession>A0A8X7SEU1</accession>
<feature type="domain" description="RNase H type-1" evidence="1">
    <location>
        <begin position="205"/>
        <end position="324"/>
    </location>
</feature>
<dbReference type="Pfam" id="PF13966">
    <property type="entry name" value="zf-RVT"/>
    <property type="match status" value="1"/>
</dbReference>
<proteinExistence type="predicted"/>
<dbReference type="InterPro" id="IPR002156">
    <property type="entry name" value="RNaseH_domain"/>
</dbReference>